<accession>A0A2U3B9F8</accession>
<dbReference type="Proteomes" id="UP000245362">
    <property type="component" value="Unassembled WGS sequence"/>
</dbReference>
<name>A0A2U3B9F8_9VIBR</name>
<evidence type="ECO:0000313" key="1">
    <source>
        <dbReference type="EMBL" id="PWI33446.1"/>
    </source>
</evidence>
<dbReference type="OrthoDB" id="6305092at2"/>
<organism evidence="1 2">
    <name type="scientific">Vibrio albus</name>
    <dbReference type="NCBI Taxonomy" id="2200953"/>
    <lineage>
        <taxon>Bacteria</taxon>
        <taxon>Pseudomonadati</taxon>
        <taxon>Pseudomonadota</taxon>
        <taxon>Gammaproteobacteria</taxon>
        <taxon>Vibrionales</taxon>
        <taxon>Vibrionaceae</taxon>
        <taxon>Vibrio</taxon>
    </lineage>
</organism>
<dbReference type="AlphaFoldDB" id="A0A2U3B9F8"/>
<protein>
    <recommendedName>
        <fullName evidence="3">DUF3800 domain-containing protein</fullName>
    </recommendedName>
</protein>
<dbReference type="Pfam" id="PF12686">
    <property type="entry name" value="DUF3800"/>
    <property type="match status" value="1"/>
</dbReference>
<dbReference type="InterPro" id="IPR024524">
    <property type="entry name" value="DUF3800"/>
</dbReference>
<reference evidence="1 2" key="1">
    <citation type="submission" date="2018-05" db="EMBL/GenBank/DDBJ databases">
        <title>Vibrio limimaris sp. nov., isolated from marine sediment.</title>
        <authorList>
            <person name="Li C.-M."/>
        </authorList>
    </citation>
    <scope>NUCLEOTIDE SEQUENCE [LARGE SCALE GENOMIC DNA]</scope>
    <source>
        <strain evidence="1 2">E4404</strain>
    </source>
</reference>
<dbReference type="EMBL" id="QFWT01000005">
    <property type="protein sequence ID" value="PWI33446.1"/>
    <property type="molecule type" value="Genomic_DNA"/>
</dbReference>
<keyword evidence="2" id="KW-1185">Reference proteome</keyword>
<proteinExistence type="predicted"/>
<gene>
    <name evidence="1" type="ORF">DI392_11415</name>
</gene>
<dbReference type="RefSeq" id="WP_109320030.1">
    <property type="nucleotide sequence ID" value="NZ_QFWT01000005.1"/>
</dbReference>
<evidence type="ECO:0008006" key="3">
    <source>
        <dbReference type="Google" id="ProtNLM"/>
    </source>
</evidence>
<sequence>MDEVIAFADESGITTGCPCYTIGILTIPKDYLSEFDNQIKSLISKSGIRGELKWQKIRKSAGKLNLCTDIAKLVLEGPCSFHCIVVRKDLYRKWRLDEEEAFFTTYDILLANTLKHKKGKATVRMDQKSTSYSKQDEVVKIISNHLIRKKTGSAAIEELSMEDSKQHFGLQAVDILTGAVNTGHWLQIDENAQIDLAKKIACKRIAMTLGWTKLVHDTMPNPEFNIWHFPQEFRSTPSTEKVMINLDVPGVSREQFEYWEKVYS</sequence>
<comment type="caution">
    <text evidence="1">The sequence shown here is derived from an EMBL/GenBank/DDBJ whole genome shotgun (WGS) entry which is preliminary data.</text>
</comment>
<evidence type="ECO:0000313" key="2">
    <source>
        <dbReference type="Proteomes" id="UP000245362"/>
    </source>
</evidence>